<dbReference type="AlphaFoldDB" id="A0A3D9BHA5"/>
<dbReference type="CDD" id="cd16913">
    <property type="entry name" value="YkuD_like"/>
    <property type="match status" value="1"/>
</dbReference>
<keyword evidence="8" id="KW-1185">Reference proteome</keyword>
<dbReference type="SUPFAM" id="SSF141523">
    <property type="entry name" value="L,D-transpeptidase catalytic domain-like"/>
    <property type="match status" value="1"/>
</dbReference>
<proteinExistence type="inferred from homology"/>
<dbReference type="GO" id="GO:0071555">
    <property type="term" value="P:cell wall organization"/>
    <property type="evidence" value="ECO:0007669"/>
    <property type="project" value="UniProtKB-KW"/>
</dbReference>
<protein>
    <submittedName>
        <fullName evidence="7">Murein L,D-transpeptidase</fullName>
    </submittedName>
</protein>
<reference evidence="7 8" key="1">
    <citation type="journal article" date="2017" name="Int. J. Syst. Evol. Microbiol.">
        <title>Rhodosalinus sediminis gen. nov., sp. nov., isolated from marine saltern.</title>
        <authorList>
            <person name="Guo L.Y."/>
            <person name="Ling S.K."/>
            <person name="Li C.M."/>
            <person name="Chen G.J."/>
            <person name="Du Z.J."/>
        </authorList>
    </citation>
    <scope>NUCLEOTIDE SEQUENCE [LARGE SCALE GENOMIC DNA]</scope>
    <source>
        <strain evidence="7 8">WDN1C137</strain>
    </source>
</reference>
<dbReference type="Proteomes" id="UP000257131">
    <property type="component" value="Unassembled WGS sequence"/>
</dbReference>
<dbReference type="EMBL" id="QOHR01000086">
    <property type="protein sequence ID" value="REC52741.1"/>
    <property type="molecule type" value="Genomic_DNA"/>
</dbReference>
<comment type="caution">
    <text evidence="7">The sequence shown here is derived from an EMBL/GenBank/DDBJ whole genome shotgun (WGS) entry which is preliminary data.</text>
</comment>
<name>A0A3D9BHA5_9RHOB</name>
<sequence>SGCVRMVNAHMIALYPQVETGVTAYLHPPEDYVSAQS</sequence>
<gene>
    <name evidence="7" type="ORF">DRV84_15200</name>
</gene>
<dbReference type="GO" id="GO:0008360">
    <property type="term" value="P:regulation of cell shape"/>
    <property type="evidence" value="ECO:0007669"/>
    <property type="project" value="UniProtKB-KW"/>
</dbReference>
<evidence type="ECO:0000313" key="8">
    <source>
        <dbReference type="Proteomes" id="UP000257131"/>
    </source>
</evidence>
<dbReference type="GO" id="GO:0009252">
    <property type="term" value="P:peptidoglycan biosynthetic process"/>
    <property type="evidence" value="ECO:0007669"/>
    <property type="project" value="UniProtKB-UniPathway"/>
</dbReference>
<evidence type="ECO:0000256" key="6">
    <source>
        <dbReference type="ARBA" id="ARBA00023316"/>
    </source>
</evidence>
<evidence type="ECO:0000256" key="2">
    <source>
        <dbReference type="ARBA" id="ARBA00005992"/>
    </source>
</evidence>
<evidence type="ECO:0000313" key="7">
    <source>
        <dbReference type="EMBL" id="REC52741.1"/>
    </source>
</evidence>
<keyword evidence="5" id="KW-0573">Peptidoglycan synthesis</keyword>
<dbReference type="GO" id="GO:0016740">
    <property type="term" value="F:transferase activity"/>
    <property type="evidence" value="ECO:0007669"/>
    <property type="project" value="UniProtKB-KW"/>
</dbReference>
<feature type="non-terminal residue" evidence="7">
    <location>
        <position position="1"/>
    </location>
</feature>
<evidence type="ECO:0000256" key="3">
    <source>
        <dbReference type="ARBA" id="ARBA00022679"/>
    </source>
</evidence>
<dbReference type="InterPro" id="IPR005490">
    <property type="entry name" value="LD_TPept_cat_dom"/>
</dbReference>
<evidence type="ECO:0000256" key="5">
    <source>
        <dbReference type="ARBA" id="ARBA00022984"/>
    </source>
</evidence>
<dbReference type="GO" id="GO:0004180">
    <property type="term" value="F:carboxypeptidase activity"/>
    <property type="evidence" value="ECO:0007669"/>
    <property type="project" value="UniProtKB-ARBA"/>
</dbReference>
<comment type="similarity">
    <text evidence="2">Belongs to the YkuD family.</text>
</comment>
<dbReference type="UniPathway" id="UPA00219"/>
<keyword evidence="4" id="KW-0133">Cell shape</keyword>
<evidence type="ECO:0000256" key="1">
    <source>
        <dbReference type="ARBA" id="ARBA00004752"/>
    </source>
</evidence>
<dbReference type="InterPro" id="IPR038063">
    <property type="entry name" value="Transpep_catalytic_dom"/>
</dbReference>
<keyword evidence="6" id="KW-0961">Cell wall biogenesis/degradation</keyword>
<keyword evidence="3" id="KW-0808">Transferase</keyword>
<evidence type="ECO:0000256" key="4">
    <source>
        <dbReference type="ARBA" id="ARBA00022960"/>
    </source>
</evidence>
<accession>A0A3D9BHA5</accession>
<comment type="pathway">
    <text evidence="1">Cell wall biogenesis; peptidoglycan biosynthesis.</text>
</comment>
<organism evidence="7 8">
    <name type="scientific">Rhodosalinus sediminis</name>
    <dbReference type="NCBI Taxonomy" id="1940533"/>
    <lineage>
        <taxon>Bacteria</taxon>
        <taxon>Pseudomonadati</taxon>
        <taxon>Pseudomonadota</taxon>
        <taxon>Alphaproteobacteria</taxon>
        <taxon>Rhodobacterales</taxon>
        <taxon>Paracoccaceae</taxon>
        <taxon>Rhodosalinus</taxon>
    </lineage>
</organism>